<dbReference type="EMBL" id="JACIEB010000003">
    <property type="protein sequence ID" value="MBB3981956.1"/>
    <property type="molecule type" value="Genomic_DNA"/>
</dbReference>
<evidence type="ECO:0000313" key="2">
    <source>
        <dbReference type="Proteomes" id="UP000552757"/>
    </source>
</evidence>
<organism evidence="1 2">
    <name type="scientific">Sphingobium fontiphilum</name>
    <dbReference type="NCBI Taxonomy" id="944425"/>
    <lineage>
        <taxon>Bacteria</taxon>
        <taxon>Pseudomonadati</taxon>
        <taxon>Pseudomonadota</taxon>
        <taxon>Alphaproteobacteria</taxon>
        <taxon>Sphingomonadales</taxon>
        <taxon>Sphingomonadaceae</taxon>
        <taxon>Sphingobium</taxon>
    </lineage>
</organism>
<gene>
    <name evidence="1" type="ORF">GGR44_001615</name>
</gene>
<accession>A0A7W6DIH8</accession>
<dbReference type="RefSeq" id="WP_183955051.1">
    <property type="nucleotide sequence ID" value="NZ_JACIEB010000003.1"/>
</dbReference>
<proteinExistence type="predicted"/>
<dbReference type="Proteomes" id="UP000552757">
    <property type="component" value="Unassembled WGS sequence"/>
</dbReference>
<dbReference type="AlphaFoldDB" id="A0A7W6DIH8"/>
<sequence length="47" mass="5275">MTDIERSFEALSRAMRRDAIMPPAPRPVPIARLVERIEAARRSGARG</sequence>
<comment type="caution">
    <text evidence="1">The sequence shown here is derived from an EMBL/GenBank/DDBJ whole genome shotgun (WGS) entry which is preliminary data.</text>
</comment>
<evidence type="ECO:0000313" key="1">
    <source>
        <dbReference type="EMBL" id="MBB3981956.1"/>
    </source>
</evidence>
<reference evidence="1 2" key="1">
    <citation type="submission" date="2020-08" db="EMBL/GenBank/DDBJ databases">
        <title>Genomic Encyclopedia of Type Strains, Phase IV (KMG-IV): sequencing the most valuable type-strain genomes for metagenomic binning, comparative biology and taxonomic classification.</title>
        <authorList>
            <person name="Goeker M."/>
        </authorList>
    </citation>
    <scope>NUCLEOTIDE SEQUENCE [LARGE SCALE GENOMIC DNA]</scope>
    <source>
        <strain evidence="1 2">DSM 29348</strain>
    </source>
</reference>
<name>A0A7W6DIH8_9SPHN</name>
<protein>
    <submittedName>
        <fullName evidence="1">Uncharacterized protein</fullName>
    </submittedName>
</protein>
<keyword evidence="2" id="KW-1185">Reference proteome</keyword>